<proteinExistence type="predicted"/>
<name>A0ABR8A0N0_9CYAN</name>
<evidence type="ECO:0000259" key="1">
    <source>
        <dbReference type="Pfam" id="PF13581"/>
    </source>
</evidence>
<gene>
    <name evidence="2" type="ORF">H6F41_16770</name>
</gene>
<dbReference type="InterPro" id="IPR003594">
    <property type="entry name" value="HATPase_dom"/>
</dbReference>
<dbReference type="GO" id="GO:0005524">
    <property type="term" value="F:ATP binding"/>
    <property type="evidence" value="ECO:0007669"/>
    <property type="project" value="UniProtKB-KW"/>
</dbReference>
<dbReference type="Pfam" id="PF13581">
    <property type="entry name" value="HATPase_c_2"/>
    <property type="match status" value="1"/>
</dbReference>
<dbReference type="Proteomes" id="UP000642094">
    <property type="component" value="Unassembled WGS sequence"/>
</dbReference>
<dbReference type="InterPro" id="IPR036890">
    <property type="entry name" value="HATPase_C_sf"/>
</dbReference>
<evidence type="ECO:0000313" key="2">
    <source>
        <dbReference type="EMBL" id="MBD2189786.1"/>
    </source>
</evidence>
<evidence type="ECO:0000313" key="3">
    <source>
        <dbReference type="Proteomes" id="UP000642094"/>
    </source>
</evidence>
<organism evidence="2 3">
    <name type="scientific">Pseudanabaena mucicola FACHB-723</name>
    <dbReference type="NCBI Taxonomy" id="2692860"/>
    <lineage>
        <taxon>Bacteria</taxon>
        <taxon>Bacillati</taxon>
        <taxon>Cyanobacteriota</taxon>
        <taxon>Cyanophyceae</taxon>
        <taxon>Pseudanabaenales</taxon>
        <taxon>Pseudanabaenaceae</taxon>
        <taxon>Pseudanabaena</taxon>
    </lineage>
</organism>
<accession>A0ABR8A0N0</accession>
<keyword evidence="3" id="KW-1185">Reference proteome</keyword>
<reference evidence="2 3" key="1">
    <citation type="journal article" date="2020" name="ISME J.">
        <title>Comparative genomics reveals insights into cyanobacterial evolution and habitat adaptation.</title>
        <authorList>
            <person name="Chen M.Y."/>
            <person name="Teng W.K."/>
            <person name="Zhao L."/>
            <person name="Hu C.X."/>
            <person name="Zhou Y.K."/>
            <person name="Han B.P."/>
            <person name="Song L.R."/>
            <person name="Shu W.S."/>
        </authorList>
    </citation>
    <scope>NUCLEOTIDE SEQUENCE [LARGE SCALE GENOMIC DNA]</scope>
    <source>
        <strain evidence="2 3">FACHB-723</strain>
    </source>
</reference>
<sequence>MLQRYHIQVNSDIYALAKLQEWFNAFKDLLPKTVWMQCNLVLVEIFTNVVSYAHAGMDEATPIDIELTIHRTENFLELKIWDFGKPFDLEAQIDRVSANTRSYQNIENIDDIPTGGRGLMISKTIADEIKYETLPDGRNCFVMKKSFAMPEQ</sequence>
<dbReference type="CDD" id="cd16936">
    <property type="entry name" value="HATPase_RsbW-like"/>
    <property type="match status" value="1"/>
</dbReference>
<dbReference type="EMBL" id="JACJQB010000052">
    <property type="protein sequence ID" value="MBD2189786.1"/>
    <property type="molecule type" value="Genomic_DNA"/>
</dbReference>
<comment type="caution">
    <text evidence="2">The sequence shown here is derived from an EMBL/GenBank/DDBJ whole genome shotgun (WGS) entry which is preliminary data.</text>
</comment>
<keyword evidence="2" id="KW-0067">ATP-binding</keyword>
<dbReference type="Gene3D" id="3.30.565.10">
    <property type="entry name" value="Histidine kinase-like ATPase, C-terminal domain"/>
    <property type="match status" value="1"/>
</dbReference>
<dbReference type="SUPFAM" id="SSF55874">
    <property type="entry name" value="ATPase domain of HSP90 chaperone/DNA topoisomerase II/histidine kinase"/>
    <property type="match status" value="1"/>
</dbReference>
<protein>
    <submittedName>
        <fullName evidence="2">ATP-binding protein</fullName>
    </submittedName>
</protein>
<keyword evidence="2" id="KW-0547">Nucleotide-binding</keyword>
<feature type="domain" description="Histidine kinase/HSP90-like ATPase" evidence="1">
    <location>
        <begin position="15"/>
        <end position="145"/>
    </location>
</feature>